<evidence type="ECO:0008006" key="5">
    <source>
        <dbReference type="Google" id="ProtNLM"/>
    </source>
</evidence>
<gene>
    <name evidence="3" type="ORF">A3D07_03745</name>
</gene>
<dbReference type="EMBL" id="MFBF01000007">
    <property type="protein sequence ID" value="OGD91994.1"/>
    <property type="molecule type" value="Genomic_DNA"/>
</dbReference>
<dbReference type="InterPro" id="IPR005754">
    <property type="entry name" value="Sortase"/>
</dbReference>
<protein>
    <recommendedName>
        <fullName evidence="5">Sortase</fullName>
    </recommendedName>
</protein>
<dbReference type="SUPFAM" id="SSF63817">
    <property type="entry name" value="Sortase"/>
    <property type="match status" value="1"/>
</dbReference>
<keyword evidence="1" id="KW-0378">Hydrolase</keyword>
<dbReference type="GO" id="GO:0016787">
    <property type="term" value="F:hydrolase activity"/>
    <property type="evidence" value="ECO:0007669"/>
    <property type="project" value="UniProtKB-KW"/>
</dbReference>
<dbReference type="InterPro" id="IPR023365">
    <property type="entry name" value="Sortase_dom-sf"/>
</dbReference>
<sequence>MNYSVTAGIDKKVLIIRTIGNFLVLGTLVAVTFTFWPVIGAYSKNVIDNLKGTKYEAAPAVSTSQSFGSLLGGENTAKDKILIPPDPNFSIIVEKIGASAPVIPSVNASDKATYDQALKRGVAHALGTAFPGQPGVSYLFAHSTDTIFNVPRFNAVFYLLKDVEVGDRVVVFFNGRRFDYLVTERKITPPEDVSYFTMKTEEQILVLQTCYPPGTTWKRLLVIAKPAASVAGQVGSLSR</sequence>
<evidence type="ECO:0000256" key="2">
    <source>
        <dbReference type="SAM" id="Phobius"/>
    </source>
</evidence>
<dbReference type="STRING" id="1797716.A3D07_03745"/>
<dbReference type="Pfam" id="PF04203">
    <property type="entry name" value="Sortase"/>
    <property type="match status" value="1"/>
</dbReference>
<dbReference type="NCBIfam" id="TIGR01076">
    <property type="entry name" value="sortase_fam"/>
    <property type="match status" value="1"/>
</dbReference>
<evidence type="ECO:0000313" key="4">
    <source>
        <dbReference type="Proteomes" id="UP000177124"/>
    </source>
</evidence>
<reference evidence="3 4" key="1">
    <citation type="journal article" date="2016" name="Nat. Commun.">
        <title>Thousands of microbial genomes shed light on interconnected biogeochemical processes in an aquifer system.</title>
        <authorList>
            <person name="Anantharaman K."/>
            <person name="Brown C.T."/>
            <person name="Hug L.A."/>
            <person name="Sharon I."/>
            <person name="Castelle C.J."/>
            <person name="Probst A.J."/>
            <person name="Thomas B.C."/>
            <person name="Singh A."/>
            <person name="Wilkins M.J."/>
            <person name="Karaoz U."/>
            <person name="Brodie E.L."/>
            <person name="Williams K.H."/>
            <person name="Hubbard S.S."/>
            <person name="Banfield J.F."/>
        </authorList>
    </citation>
    <scope>NUCLEOTIDE SEQUENCE [LARGE SCALE GENOMIC DNA]</scope>
</reference>
<proteinExistence type="predicted"/>
<keyword evidence="2" id="KW-0812">Transmembrane</keyword>
<evidence type="ECO:0000313" key="3">
    <source>
        <dbReference type="EMBL" id="OGD91994.1"/>
    </source>
</evidence>
<organism evidence="3 4">
    <name type="scientific">Candidatus Curtissbacteria bacterium RIFCSPHIGHO2_02_FULL_42_15</name>
    <dbReference type="NCBI Taxonomy" id="1797716"/>
    <lineage>
        <taxon>Bacteria</taxon>
        <taxon>Candidatus Curtissiibacteriota</taxon>
    </lineage>
</organism>
<accession>A0A1F5GJI5</accession>
<keyword evidence="2" id="KW-0472">Membrane</keyword>
<dbReference type="Gene3D" id="2.40.260.10">
    <property type="entry name" value="Sortase"/>
    <property type="match status" value="1"/>
</dbReference>
<evidence type="ECO:0000256" key="1">
    <source>
        <dbReference type="ARBA" id="ARBA00022801"/>
    </source>
</evidence>
<name>A0A1F5GJI5_9BACT</name>
<comment type="caution">
    <text evidence="3">The sequence shown here is derived from an EMBL/GenBank/DDBJ whole genome shotgun (WGS) entry which is preliminary data.</text>
</comment>
<keyword evidence="2" id="KW-1133">Transmembrane helix</keyword>
<dbReference type="Proteomes" id="UP000177124">
    <property type="component" value="Unassembled WGS sequence"/>
</dbReference>
<dbReference type="AlphaFoldDB" id="A0A1F5GJI5"/>
<feature type="transmembrane region" description="Helical" evidence="2">
    <location>
        <begin position="21"/>
        <end position="42"/>
    </location>
</feature>